<dbReference type="InterPro" id="IPR000192">
    <property type="entry name" value="Aminotrans_V_dom"/>
</dbReference>
<dbReference type="PANTHER" id="PTHR43586:SF8">
    <property type="entry name" value="CYSTEINE DESULFURASE 1, CHLOROPLASTIC"/>
    <property type="match status" value="1"/>
</dbReference>
<dbReference type="GO" id="GO:0006534">
    <property type="term" value="P:cysteine metabolic process"/>
    <property type="evidence" value="ECO:0007669"/>
    <property type="project" value="UniProtKB-UniRule"/>
</dbReference>
<dbReference type="GO" id="GO:0030170">
    <property type="term" value="F:pyridoxal phosphate binding"/>
    <property type="evidence" value="ECO:0007669"/>
    <property type="project" value="UniProtKB-UniRule"/>
</dbReference>
<dbReference type="InterPro" id="IPR010970">
    <property type="entry name" value="Cys_dSase_SufS"/>
</dbReference>
<evidence type="ECO:0000256" key="7">
    <source>
        <dbReference type="RuleBase" id="RU004504"/>
    </source>
</evidence>
<reference evidence="11" key="1">
    <citation type="submission" date="2017-09" db="EMBL/GenBank/DDBJ databases">
        <title>Depth-based differentiation of microbial function through sediment-hosted aquifers and enrichment of novel symbionts in the deep terrestrial subsurface.</title>
        <authorList>
            <person name="Probst A.J."/>
            <person name="Ladd B."/>
            <person name="Jarett J.K."/>
            <person name="Geller-Mcgrath D.E."/>
            <person name="Sieber C.M.K."/>
            <person name="Emerson J.B."/>
            <person name="Anantharaman K."/>
            <person name="Thomas B.C."/>
            <person name="Malmstrom R."/>
            <person name="Stieglmeier M."/>
            <person name="Klingl A."/>
            <person name="Woyke T."/>
            <person name="Ryan C.M."/>
            <person name="Banfield J.F."/>
        </authorList>
    </citation>
    <scope>NUCLEOTIDE SEQUENCE [LARGE SCALE GENOMIC DNA]</scope>
</reference>
<comment type="caution">
    <text evidence="10">The sequence shown here is derived from an EMBL/GenBank/DDBJ whole genome shotgun (WGS) entry which is preliminary data.</text>
</comment>
<evidence type="ECO:0000256" key="8">
    <source>
        <dbReference type="RuleBase" id="RU004506"/>
    </source>
</evidence>
<evidence type="ECO:0000256" key="6">
    <source>
        <dbReference type="ARBA" id="ARBA00050776"/>
    </source>
</evidence>
<evidence type="ECO:0000256" key="2">
    <source>
        <dbReference type="ARBA" id="ARBA00010447"/>
    </source>
</evidence>
<evidence type="ECO:0000313" key="11">
    <source>
        <dbReference type="Proteomes" id="UP000231569"/>
    </source>
</evidence>
<dbReference type="InterPro" id="IPR015422">
    <property type="entry name" value="PyrdxlP-dep_Trfase_small"/>
</dbReference>
<accession>A0A2M8KVC1</accession>
<evidence type="ECO:0000256" key="3">
    <source>
        <dbReference type="ARBA" id="ARBA00012239"/>
    </source>
</evidence>
<dbReference type="GO" id="GO:0031071">
    <property type="term" value="F:cysteine desulfurase activity"/>
    <property type="evidence" value="ECO:0007669"/>
    <property type="project" value="UniProtKB-UniRule"/>
</dbReference>
<sequence>MKEKISWCNKPTMLNPKTIRADFPLYTEHPHIVYLDSSATALKPKAVLDALDGYYRIYSANVFRGLYGLSERATAEYERSRDVVAHFIGAQSSDTVIFTRNATESLNLLAYSLGNRIIQKGKRVVVSMAEHHANFVPWQQIAMKHGAEFVVVPCDSDGKVELHDDASIDKIVTKDTVLVALFWVSNVLGSVNDIAAITKKIKQKNPNTLVVVDAAQAVTTFPVHVTELGCDFLAFSGHKLFGPTGIGVLWGKKELLEDMEPFMYGGDMIERVSVTESTFAQLPHRFEAGTPHIAGAIGLAAAIEYIAGVGVHNAHQHTQKMIKHALTGLARFKHIRILGSSDPTKRVGLVSFVHDRIHPHDLGDILSKDDVCVRAGHHCAMPLHTHEGIAASTRASTSIYTTTDDIERLLAGIKKAEQILL</sequence>
<dbReference type="InterPro" id="IPR020578">
    <property type="entry name" value="Aminotrans_V_PyrdxlP_BS"/>
</dbReference>
<dbReference type="NCBIfam" id="TIGR01979">
    <property type="entry name" value="sufS"/>
    <property type="match status" value="1"/>
</dbReference>
<dbReference type="EMBL" id="PFEE01000022">
    <property type="protein sequence ID" value="PJE63861.1"/>
    <property type="molecule type" value="Genomic_DNA"/>
</dbReference>
<name>A0A2M8KVC1_9BACT</name>
<dbReference type="AlphaFoldDB" id="A0A2M8KVC1"/>
<protein>
    <recommendedName>
        <fullName evidence="3 8">Cysteine desulfurase</fullName>
        <ecNumber evidence="3 8">2.8.1.7</ecNumber>
    </recommendedName>
</protein>
<comment type="similarity">
    <text evidence="2 8">Belongs to the class-V pyridoxal-phosphate-dependent aminotransferase family. Csd subfamily.</text>
</comment>
<dbReference type="Pfam" id="PF00266">
    <property type="entry name" value="Aminotran_5"/>
    <property type="match status" value="1"/>
</dbReference>
<evidence type="ECO:0000256" key="1">
    <source>
        <dbReference type="ARBA" id="ARBA00001933"/>
    </source>
</evidence>
<comment type="function">
    <text evidence="8">Catalyzes the removal of elemental sulfur and selenium atoms from L-cysteine, L-cystine, L-selenocysteine, and L-selenocystine to produce L-alanine.</text>
</comment>
<keyword evidence="5 8" id="KW-0663">Pyridoxal phosphate</keyword>
<evidence type="ECO:0000256" key="4">
    <source>
        <dbReference type="ARBA" id="ARBA00022679"/>
    </source>
</evidence>
<dbReference type="InterPro" id="IPR015421">
    <property type="entry name" value="PyrdxlP-dep_Trfase_major"/>
</dbReference>
<dbReference type="SUPFAM" id="SSF53383">
    <property type="entry name" value="PLP-dependent transferases"/>
    <property type="match status" value="1"/>
</dbReference>
<dbReference type="PROSITE" id="PS00595">
    <property type="entry name" value="AA_TRANSFER_CLASS_5"/>
    <property type="match status" value="1"/>
</dbReference>
<dbReference type="Gene3D" id="3.40.640.10">
    <property type="entry name" value="Type I PLP-dependent aspartate aminotransferase-like (Major domain)"/>
    <property type="match status" value="1"/>
</dbReference>
<dbReference type="EC" id="2.8.1.7" evidence="3 8"/>
<dbReference type="PANTHER" id="PTHR43586">
    <property type="entry name" value="CYSTEINE DESULFURASE"/>
    <property type="match status" value="1"/>
</dbReference>
<gene>
    <name evidence="10" type="ORF">COU89_00975</name>
</gene>
<proteinExistence type="inferred from homology"/>
<organism evidence="10 11">
    <name type="scientific">Candidatus Roizmanbacteria bacterium CG10_big_fil_rev_8_21_14_0_10_45_7</name>
    <dbReference type="NCBI Taxonomy" id="1974854"/>
    <lineage>
        <taxon>Bacteria</taxon>
        <taxon>Candidatus Roizmaniibacteriota</taxon>
    </lineage>
</organism>
<dbReference type="Proteomes" id="UP000231569">
    <property type="component" value="Unassembled WGS sequence"/>
</dbReference>
<evidence type="ECO:0000313" key="10">
    <source>
        <dbReference type="EMBL" id="PJE63861.1"/>
    </source>
</evidence>
<dbReference type="InterPro" id="IPR015424">
    <property type="entry name" value="PyrdxlP-dep_Trfase"/>
</dbReference>
<evidence type="ECO:0000259" key="9">
    <source>
        <dbReference type="Pfam" id="PF00266"/>
    </source>
</evidence>
<dbReference type="Gene3D" id="3.90.1150.10">
    <property type="entry name" value="Aspartate Aminotransferase, domain 1"/>
    <property type="match status" value="1"/>
</dbReference>
<comment type="catalytic activity">
    <reaction evidence="6 8">
        <text>(sulfur carrier)-H + L-cysteine = (sulfur carrier)-SH + L-alanine</text>
        <dbReference type="Rhea" id="RHEA:43892"/>
        <dbReference type="Rhea" id="RHEA-COMP:14737"/>
        <dbReference type="Rhea" id="RHEA-COMP:14739"/>
        <dbReference type="ChEBI" id="CHEBI:29917"/>
        <dbReference type="ChEBI" id="CHEBI:35235"/>
        <dbReference type="ChEBI" id="CHEBI:57972"/>
        <dbReference type="ChEBI" id="CHEBI:64428"/>
        <dbReference type="EC" id="2.8.1.7"/>
    </reaction>
</comment>
<feature type="domain" description="Aminotransferase class V" evidence="9">
    <location>
        <begin position="33"/>
        <end position="409"/>
    </location>
</feature>
<dbReference type="CDD" id="cd06453">
    <property type="entry name" value="SufS_like"/>
    <property type="match status" value="1"/>
</dbReference>
<keyword evidence="4 8" id="KW-0808">Transferase</keyword>
<comment type="cofactor">
    <cofactor evidence="1 7">
        <name>pyridoxal 5'-phosphate</name>
        <dbReference type="ChEBI" id="CHEBI:597326"/>
    </cofactor>
</comment>
<evidence type="ECO:0000256" key="5">
    <source>
        <dbReference type="ARBA" id="ARBA00022898"/>
    </source>
</evidence>